<evidence type="ECO:0000259" key="2">
    <source>
        <dbReference type="Pfam" id="PF26490"/>
    </source>
</evidence>
<evidence type="ECO:0000256" key="1">
    <source>
        <dbReference type="SAM" id="MobiDB-lite"/>
    </source>
</evidence>
<dbReference type="Pfam" id="PF26490">
    <property type="entry name" value="DUF8159"/>
    <property type="match status" value="1"/>
</dbReference>
<feature type="region of interest" description="Disordered" evidence="1">
    <location>
        <begin position="17"/>
        <end position="49"/>
    </location>
</feature>
<dbReference type="PATRIC" id="fig|35746.4.peg.2119"/>
<dbReference type="Proteomes" id="UP000066124">
    <property type="component" value="Chromosome"/>
</dbReference>
<protein>
    <recommendedName>
        <fullName evidence="2">DUF8159 domain-containing protein</fullName>
    </recommendedName>
</protein>
<dbReference type="EMBL" id="CP011947">
    <property type="protein sequence ID" value="AKU08048.1"/>
    <property type="molecule type" value="Genomic_DNA"/>
</dbReference>
<evidence type="ECO:0000313" key="4">
    <source>
        <dbReference type="Proteomes" id="UP000066124"/>
    </source>
</evidence>
<evidence type="ECO:0000313" key="3">
    <source>
        <dbReference type="EMBL" id="AKU08048.1"/>
    </source>
</evidence>
<dbReference type="PROSITE" id="PS51257">
    <property type="entry name" value="PROKAR_LIPOPROTEIN"/>
    <property type="match status" value="1"/>
</dbReference>
<feature type="domain" description="DUF8159" evidence="2">
    <location>
        <begin position="53"/>
        <end position="165"/>
    </location>
</feature>
<name>A0A0K1IUR3_HALGI</name>
<dbReference type="InterPro" id="IPR058473">
    <property type="entry name" value="DUF8159"/>
</dbReference>
<gene>
    <name evidence="3" type="ORF">ABY42_09955</name>
</gene>
<dbReference type="GeneID" id="25246284"/>
<organism evidence="3 4">
    <name type="scientific">Haloferax gibbonsii</name>
    <dbReference type="NCBI Taxonomy" id="35746"/>
    <lineage>
        <taxon>Archaea</taxon>
        <taxon>Methanobacteriati</taxon>
        <taxon>Methanobacteriota</taxon>
        <taxon>Stenosarchaea group</taxon>
        <taxon>Halobacteria</taxon>
        <taxon>Halobacteriales</taxon>
        <taxon>Haloferacaceae</taxon>
        <taxon>Haloferax</taxon>
    </lineage>
</organism>
<dbReference type="AlphaFoldDB" id="A0A0K1IUR3"/>
<proteinExistence type="predicted"/>
<accession>A0A0K1IUR3</accession>
<dbReference type="KEGG" id="hgi:ABY42_09955"/>
<dbReference type="RefSeq" id="WP_050459348.1">
    <property type="nucleotide sequence ID" value="NZ_CP011947.1"/>
</dbReference>
<reference evidence="4" key="1">
    <citation type="journal article" date="2015" name="J. Biotechnol.">
        <title>Complete genome sequence of Haloferax gibbonsii strain ARA6, a potential producer of polyhydroxyalkanoates and halocins isolated from Araruama, Rio de Janeiro, Brasil.</title>
        <authorList>
            <person name="Pinto L.H."/>
            <person name="D'Alincourt Carvalho-Assef A.P."/>
            <person name="Vieira R.P."/>
            <person name="Clementino M.M."/>
            <person name="Albano R.M."/>
        </authorList>
    </citation>
    <scope>NUCLEOTIDE SEQUENCE [LARGE SCALE GENOMIC DNA]</scope>
    <source>
        <strain evidence="4">ARA6</strain>
    </source>
</reference>
<sequence length="166" mass="17578">MPSRRLVLGSFASLFAGCSASPSPPTTPDSPTTRAEPESPTATSTPDPYESHLASFGRFLDSESVALAELTADERASVVSLTYESDARSTDRLSNEIGTVAGGFFREVAAGWTASRLEATIVAAAADSGAVVARWRAESAWFDAYDRGDISADELSLRVLQTLERA</sequence>